<dbReference type="Pfam" id="PF18909">
    <property type="entry name" value="dGTP_diPhyd_N"/>
    <property type="match status" value="1"/>
</dbReference>
<dbReference type="AlphaFoldDB" id="A0A5B8HK04"/>
<sequence>MTTKNDVGKWRFSLLPLGAIKSVVDVLEFGAKKYAIDNWKTVPDARRRYFDASIRHITAWWDGERLDDESGLPHLAHAICCLLFLMWIDENPEKYNANSESNN</sequence>
<dbReference type="InterPro" id="IPR044038">
    <property type="entry name" value="dATP/dGTP_diPOhydrolase_N"/>
</dbReference>
<feature type="domain" description="dATP/dGTP diphosphohydrolase N-terminal" evidence="1">
    <location>
        <begin position="3"/>
        <end position="94"/>
    </location>
</feature>
<dbReference type="RefSeq" id="WP_050569470.1">
    <property type="nucleotide sequence ID" value="NZ_CM001975.1"/>
</dbReference>
<evidence type="ECO:0000313" key="2">
    <source>
        <dbReference type="EMBL" id="QDX29529.1"/>
    </source>
</evidence>
<keyword evidence="3" id="KW-1185">Reference proteome</keyword>
<gene>
    <name evidence="2" type="ORF">Dpoa569_0001304</name>
</gene>
<accession>A0A5B8HK04</accession>
<dbReference type="KEGG" id="dic:Dpoa569_0001304"/>
<evidence type="ECO:0000313" key="3">
    <source>
        <dbReference type="Proteomes" id="UP000320591"/>
    </source>
</evidence>
<dbReference type="Proteomes" id="UP000320591">
    <property type="component" value="Chromosome"/>
</dbReference>
<protein>
    <recommendedName>
        <fullName evidence="1">dATP/dGTP diphosphohydrolase N-terminal domain-containing protein</fullName>
    </recommendedName>
</protein>
<dbReference type="EMBL" id="CP042220">
    <property type="protein sequence ID" value="QDX29529.1"/>
    <property type="molecule type" value="Genomic_DNA"/>
</dbReference>
<reference evidence="2 3" key="1">
    <citation type="journal article" date="2019" name="Environ. Microbiol.">
        <title>The phytopathogenic nature of Dickeya aquatica 174/2 and the dynamic early evolution of Dickeya pathogenicity.</title>
        <authorList>
            <person name="Duprey A."/>
            <person name="Taib N."/>
            <person name="Leonard S."/>
            <person name="Garin T."/>
            <person name="Flandrois J.P."/>
            <person name="Nasser W."/>
            <person name="Brochier-Armanet C."/>
            <person name="Reverchon S."/>
        </authorList>
    </citation>
    <scope>NUCLEOTIDE SEQUENCE [LARGE SCALE GENOMIC DNA]</scope>
    <source>
        <strain evidence="2 3">NCPPB 569</strain>
    </source>
</reference>
<organism evidence="2 3">
    <name type="scientific">Dickeya poaceiphila</name>
    <dbReference type="NCBI Taxonomy" id="568768"/>
    <lineage>
        <taxon>Bacteria</taxon>
        <taxon>Pseudomonadati</taxon>
        <taxon>Pseudomonadota</taxon>
        <taxon>Gammaproteobacteria</taxon>
        <taxon>Enterobacterales</taxon>
        <taxon>Pectobacteriaceae</taxon>
        <taxon>Dickeya</taxon>
    </lineage>
</organism>
<evidence type="ECO:0000259" key="1">
    <source>
        <dbReference type="Pfam" id="PF18909"/>
    </source>
</evidence>
<name>A0A5B8HK04_9GAMM</name>
<dbReference type="STRING" id="568768.GCA_000406125_02553"/>
<proteinExistence type="predicted"/>
<dbReference type="OrthoDB" id="4569478at2"/>